<organism evidence="4 5">
    <name type="scientific">Aquila chrysaetos chrysaetos</name>
    <dbReference type="NCBI Taxonomy" id="223781"/>
    <lineage>
        <taxon>Eukaryota</taxon>
        <taxon>Metazoa</taxon>
        <taxon>Chordata</taxon>
        <taxon>Craniata</taxon>
        <taxon>Vertebrata</taxon>
        <taxon>Euteleostomi</taxon>
        <taxon>Archelosauria</taxon>
        <taxon>Archosauria</taxon>
        <taxon>Dinosauria</taxon>
        <taxon>Saurischia</taxon>
        <taxon>Theropoda</taxon>
        <taxon>Coelurosauria</taxon>
        <taxon>Aves</taxon>
        <taxon>Neognathae</taxon>
        <taxon>Neoaves</taxon>
        <taxon>Telluraves</taxon>
        <taxon>Accipitrimorphae</taxon>
        <taxon>Accipitriformes</taxon>
        <taxon>Accipitridae</taxon>
        <taxon>Accipitrinae</taxon>
        <taxon>Aquila</taxon>
    </lineage>
</organism>
<comment type="similarity">
    <text evidence="1">Belongs to the dysbindin family.</text>
</comment>
<dbReference type="GeneTree" id="ENSGT00390000018903"/>
<keyword evidence="5" id="KW-1185">Reference proteome</keyword>
<dbReference type="AlphaFoldDB" id="A0A663F9I3"/>
<accession>A0A663F9I3</accession>
<feature type="compositionally biased region" description="Low complexity" evidence="3">
    <location>
        <begin position="18"/>
        <end position="27"/>
    </location>
</feature>
<feature type="compositionally biased region" description="Basic and acidic residues" evidence="3">
    <location>
        <begin position="164"/>
        <end position="177"/>
    </location>
</feature>
<feature type="compositionally biased region" description="Low complexity" evidence="3">
    <location>
        <begin position="41"/>
        <end position="50"/>
    </location>
</feature>
<sequence length="316" mass="33252">MPAPFPARQPVSPGRSGAAWPAAWPAAWRDHAGGGQRGFLRQRPAPRARQGGAGPGAPGRDPHPRAGPGDPRSPHGGTGRHPHPHPSAGLLQVTERRQPLSSVSSLEVHFDLLDLTELTDMSDQELAEVFADSDEENAAGESPSGLQPQAVPRAGYLRSPSWTRAREQGREKKHLSDPELPPGTPGRLPARRTAAGALRAAPAPRGGTHRDGRGDRHAHRSPSPSPCRRRGGGTHTWVQDWYCSGGNRPRAEVAPSPAEASPLSPRATGKGEPVPPAGTRGCPRPRLPGLVTRAGHTVQPGRSRAGTGTGAHPLLM</sequence>
<feature type="region of interest" description="Disordered" evidence="3">
    <location>
        <begin position="124"/>
        <end position="316"/>
    </location>
</feature>
<evidence type="ECO:0000256" key="2">
    <source>
        <dbReference type="ARBA" id="ARBA00040078"/>
    </source>
</evidence>
<dbReference type="Ensembl" id="ENSACCT00020022068.1">
    <property type="protein sequence ID" value="ENSACCP00020021137.1"/>
    <property type="gene ID" value="ENSACCG00020014581.1"/>
</dbReference>
<feature type="compositionally biased region" description="Low complexity" evidence="3">
    <location>
        <begin position="252"/>
        <end position="267"/>
    </location>
</feature>
<evidence type="ECO:0000313" key="5">
    <source>
        <dbReference type="Proteomes" id="UP000472275"/>
    </source>
</evidence>
<reference evidence="4" key="1">
    <citation type="submission" date="2025-08" db="UniProtKB">
        <authorList>
            <consortium name="Ensembl"/>
        </authorList>
    </citation>
    <scope>IDENTIFICATION</scope>
</reference>
<evidence type="ECO:0000313" key="4">
    <source>
        <dbReference type="Ensembl" id="ENSACCP00020021137.1"/>
    </source>
</evidence>
<name>A0A663F9I3_AQUCH</name>
<evidence type="ECO:0000256" key="1">
    <source>
        <dbReference type="ARBA" id="ARBA00008686"/>
    </source>
</evidence>
<dbReference type="PANTHER" id="PTHR16294:SF4">
    <property type="entry name" value="DYSBINDIN DOMAIN-CONTAINING PROTEIN 1"/>
    <property type="match status" value="1"/>
</dbReference>
<dbReference type="GO" id="GO:0005737">
    <property type="term" value="C:cytoplasm"/>
    <property type="evidence" value="ECO:0007669"/>
    <property type="project" value="InterPro"/>
</dbReference>
<dbReference type="Proteomes" id="UP000472275">
    <property type="component" value="Chromosome 9"/>
</dbReference>
<dbReference type="Pfam" id="PF04440">
    <property type="entry name" value="Dysbindin"/>
    <property type="match status" value="1"/>
</dbReference>
<feature type="compositionally biased region" description="Low complexity" evidence="3">
    <location>
        <begin position="185"/>
        <end position="206"/>
    </location>
</feature>
<dbReference type="InParanoid" id="A0A663F9I3"/>
<evidence type="ECO:0000256" key="3">
    <source>
        <dbReference type="SAM" id="MobiDB-lite"/>
    </source>
</evidence>
<proteinExistence type="inferred from homology"/>
<dbReference type="PANTHER" id="PTHR16294">
    <property type="entry name" value="DYSTROBREVIN BINDING PROTEIN 1 DYSBINDIN"/>
    <property type="match status" value="1"/>
</dbReference>
<feature type="region of interest" description="Disordered" evidence="3">
    <location>
        <begin position="1"/>
        <end position="103"/>
    </location>
</feature>
<reference evidence="4" key="2">
    <citation type="submission" date="2025-09" db="UniProtKB">
        <authorList>
            <consortium name="Ensembl"/>
        </authorList>
    </citation>
    <scope>IDENTIFICATION</scope>
</reference>
<dbReference type="InterPro" id="IPR007531">
    <property type="entry name" value="Dysbindin"/>
</dbReference>
<feature type="compositionally biased region" description="Acidic residues" evidence="3">
    <location>
        <begin position="124"/>
        <end position="138"/>
    </location>
</feature>
<protein>
    <recommendedName>
        <fullName evidence="2">Dysbindin domain-containing protein 1</fullName>
    </recommendedName>
</protein>